<dbReference type="Proteomes" id="UP000634136">
    <property type="component" value="Unassembled WGS sequence"/>
</dbReference>
<proteinExistence type="predicted"/>
<evidence type="ECO:0000313" key="1">
    <source>
        <dbReference type="EMBL" id="KAF7844710.1"/>
    </source>
</evidence>
<protein>
    <submittedName>
        <fullName evidence="1">Geraniol 8-hydroxylase-like</fullName>
    </submittedName>
</protein>
<dbReference type="AlphaFoldDB" id="A0A835CLN2"/>
<accession>A0A835CLN2</accession>
<comment type="caution">
    <text evidence="1">The sequence shown here is derived from an EMBL/GenBank/DDBJ whole genome shotgun (WGS) entry which is preliminary data.</text>
</comment>
<reference evidence="1" key="1">
    <citation type="submission" date="2020-09" db="EMBL/GenBank/DDBJ databases">
        <title>Genome-Enabled Discovery of Anthraquinone Biosynthesis in Senna tora.</title>
        <authorList>
            <person name="Kang S.-H."/>
            <person name="Pandey R.P."/>
            <person name="Lee C.-M."/>
            <person name="Sim J.-S."/>
            <person name="Jeong J.-T."/>
            <person name="Choi B.-S."/>
            <person name="Jung M."/>
            <person name="Ginzburg D."/>
            <person name="Zhao K."/>
            <person name="Won S.Y."/>
            <person name="Oh T.-J."/>
            <person name="Yu Y."/>
            <person name="Kim N.-H."/>
            <person name="Lee O.R."/>
            <person name="Lee T.-H."/>
            <person name="Bashyal P."/>
            <person name="Kim T.-S."/>
            <person name="Lee W.-H."/>
            <person name="Kawkins C."/>
            <person name="Kim C.-K."/>
            <person name="Kim J.S."/>
            <person name="Ahn B.O."/>
            <person name="Rhee S.Y."/>
            <person name="Sohng J.K."/>
        </authorList>
    </citation>
    <scope>NUCLEOTIDE SEQUENCE</scope>
    <source>
        <tissue evidence="1">Leaf</tissue>
    </source>
</reference>
<dbReference type="OrthoDB" id="2789670at2759"/>
<dbReference type="PANTHER" id="PTHR24299">
    <property type="entry name" value="CYTOCHROME P450 FAMILY 1"/>
    <property type="match status" value="1"/>
</dbReference>
<dbReference type="EMBL" id="JAAIUW010000001">
    <property type="protein sequence ID" value="KAF7844710.1"/>
    <property type="molecule type" value="Genomic_DNA"/>
</dbReference>
<sequence length="82" mass="9408">MWVCAARKVKLWILGIMEEVGRPNVVDFFPILDLLDPQRVRARMKGYAGKLIEFLDGIIDERLRLGASEIMESKGAMMCWIP</sequence>
<organism evidence="1 2">
    <name type="scientific">Senna tora</name>
    <dbReference type="NCBI Taxonomy" id="362788"/>
    <lineage>
        <taxon>Eukaryota</taxon>
        <taxon>Viridiplantae</taxon>
        <taxon>Streptophyta</taxon>
        <taxon>Embryophyta</taxon>
        <taxon>Tracheophyta</taxon>
        <taxon>Spermatophyta</taxon>
        <taxon>Magnoliopsida</taxon>
        <taxon>eudicotyledons</taxon>
        <taxon>Gunneridae</taxon>
        <taxon>Pentapetalae</taxon>
        <taxon>rosids</taxon>
        <taxon>fabids</taxon>
        <taxon>Fabales</taxon>
        <taxon>Fabaceae</taxon>
        <taxon>Caesalpinioideae</taxon>
        <taxon>Cassia clade</taxon>
        <taxon>Senna</taxon>
    </lineage>
</organism>
<evidence type="ECO:0000313" key="2">
    <source>
        <dbReference type="Proteomes" id="UP000634136"/>
    </source>
</evidence>
<gene>
    <name evidence="1" type="ORF">G2W53_001615</name>
</gene>
<keyword evidence="2" id="KW-1185">Reference proteome</keyword>
<name>A0A835CLN2_9FABA</name>
<dbReference type="PANTHER" id="PTHR24299:SF59">
    <property type="entry name" value="CYTOCHROME P450 SUPERFAMILY PROTEIN"/>
    <property type="match status" value="1"/>
</dbReference>